<dbReference type="FunFam" id="3.40.50.2000:FF:000072">
    <property type="entry name" value="Glycosyl transferase"/>
    <property type="match status" value="1"/>
</dbReference>
<dbReference type="Pfam" id="PF06722">
    <property type="entry name" value="EryCIII-like_C"/>
    <property type="match status" value="1"/>
</dbReference>
<dbReference type="InterPro" id="IPR002213">
    <property type="entry name" value="UDP_glucos_trans"/>
</dbReference>
<evidence type="ECO:0000256" key="2">
    <source>
        <dbReference type="ARBA" id="ARBA00022676"/>
    </source>
</evidence>
<evidence type="ECO:0000256" key="3">
    <source>
        <dbReference type="ARBA" id="ARBA00022679"/>
    </source>
</evidence>
<dbReference type="InterPro" id="IPR010610">
    <property type="entry name" value="EryCIII-like_C"/>
</dbReference>
<evidence type="ECO:0000256" key="1">
    <source>
        <dbReference type="ARBA" id="ARBA00006962"/>
    </source>
</evidence>
<dbReference type="CDD" id="cd03784">
    <property type="entry name" value="GT1_Gtf-like"/>
    <property type="match status" value="1"/>
</dbReference>
<accession>A0A4R6S186</accession>
<keyword evidence="3 6" id="KW-0808">Transferase</keyword>
<evidence type="ECO:0000259" key="5">
    <source>
        <dbReference type="Pfam" id="PF21036"/>
    </source>
</evidence>
<dbReference type="AlphaFoldDB" id="A0A4R6S186"/>
<dbReference type="GO" id="GO:0008194">
    <property type="term" value="F:UDP-glycosyltransferase activity"/>
    <property type="evidence" value="ECO:0007669"/>
    <property type="project" value="InterPro"/>
</dbReference>
<dbReference type="Pfam" id="PF21036">
    <property type="entry name" value="EryCIII-like_N"/>
    <property type="match status" value="1"/>
</dbReference>
<dbReference type="GO" id="GO:0017000">
    <property type="term" value="P:antibiotic biosynthetic process"/>
    <property type="evidence" value="ECO:0007669"/>
    <property type="project" value="UniProtKB-ARBA"/>
</dbReference>
<dbReference type="GO" id="GO:0016758">
    <property type="term" value="F:hexosyltransferase activity"/>
    <property type="evidence" value="ECO:0007669"/>
    <property type="project" value="UniProtKB-ARBA"/>
</dbReference>
<dbReference type="InterPro" id="IPR050426">
    <property type="entry name" value="Glycosyltransferase_28"/>
</dbReference>
<sequence length="376" mass="38722">MRVLFAALAAHGHVHPSIPLAIAARRAGHEVLFAAGPRFLPVLRSAGLDATPAGMELPDALDVVLSRDGASLGRDEVLGRMIGEILPHRWATDLAPLVASFRPDLIVRDAGTLGAGLAGRVAGIPVLCHGFGRVSADPIGAAMVAAFTACAAGFGVPGLTVLTGEPFLDVCPESVQAKDFLARDGRIPLRPVAWSQPGPVPGWLRERDRARPLVYVTLGTAYADAELLRTAVLATAAVAVDVVVATGPAVSPAELGALPDSVRVSPWLPQARLWRHVDLVVHHGGSGTMLGAFAAGVPQLVLPQGSDQFANAEAVHAAGAGARLLGADADRDAITGRVRDLLADEAARTAAGRLAAEIAAMPSPADLAARLPELAR</sequence>
<evidence type="ECO:0000259" key="4">
    <source>
        <dbReference type="Pfam" id="PF06722"/>
    </source>
</evidence>
<evidence type="ECO:0000313" key="6">
    <source>
        <dbReference type="EMBL" id="TDP92993.1"/>
    </source>
</evidence>
<keyword evidence="7" id="KW-1185">Reference proteome</keyword>
<dbReference type="EMBL" id="SNXZ01000007">
    <property type="protein sequence ID" value="TDP92993.1"/>
    <property type="molecule type" value="Genomic_DNA"/>
</dbReference>
<feature type="domain" description="Erythromycin biosynthesis protein CIII-like N-terminal" evidence="5">
    <location>
        <begin position="23"/>
        <end position="219"/>
    </location>
</feature>
<comment type="caution">
    <text evidence="6">The sequence shown here is derived from an EMBL/GenBank/DDBJ whole genome shotgun (WGS) entry which is preliminary data.</text>
</comment>
<dbReference type="RefSeq" id="WP_133853329.1">
    <property type="nucleotide sequence ID" value="NZ_SNXZ01000007.1"/>
</dbReference>
<dbReference type="OrthoDB" id="5488434at2"/>
<dbReference type="SUPFAM" id="SSF53756">
    <property type="entry name" value="UDP-Glycosyltransferase/glycogen phosphorylase"/>
    <property type="match status" value="1"/>
</dbReference>
<dbReference type="PANTHER" id="PTHR48050">
    <property type="entry name" value="STEROL 3-BETA-GLUCOSYLTRANSFERASE"/>
    <property type="match status" value="1"/>
</dbReference>
<gene>
    <name evidence="6" type="ORF">EV186_107228</name>
</gene>
<protein>
    <submittedName>
        <fullName evidence="6">UDP:flavonoid glycosyltransferase YjiC (YdhE family)</fullName>
    </submittedName>
</protein>
<keyword evidence="2" id="KW-0328">Glycosyltransferase</keyword>
<dbReference type="InterPro" id="IPR048284">
    <property type="entry name" value="EryCIII-like_N"/>
</dbReference>
<evidence type="ECO:0000313" key="7">
    <source>
        <dbReference type="Proteomes" id="UP000295444"/>
    </source>
</evidence>
<feature type="domain" description="Erythromycin biosynthesis protein CIII-like C-terminal" evidence="4">
    <location>
        <begin position="236"/>
        <end position="374"/>
    </location>
</feature>
<organism evidence="6 7">
    <name type="scientific">Labedaea rhizosphaerae</name>
    <dbReference type="NCBI Taxonomy" id="598644"/>
    <lineage>
        <taxon>Bacteria</taxon>
        <taxon>Bacillati</taxon>
        <taxon>Actinomycetota</taxon>
        <taxon>Actinomycetes</taxon>
        <taxon>Pseudonocardiales</taxon>
        <taxon>Pseudonocardiaceae</taxon>
        <taxon>Labedaea</taxon>
    </lineage>
</organism>
<dbReference type="PANTHER" id="PTHR48050:SF13">
    <property type="entry name" value="STEROL 3-BETA-GLUCOSYLTRANSFERASE UGT80A2"/>
    <property type="match status" value="1"/>
</dbReference>
<dbReference type="Proteomes" id="UP000295444">
    <property type="component" value="Unassembled WGS sequence"/>
</dbReference>
<proteinExistence type="inferred from homology"/>
<comment type="similarity">
    <text evidence="1">Belongs to the glycosyltransferase 28 family.</text>
</comment>
<name>A0A4R6S186_LABRH</name>
<dbReference type="Gene3D" id="3.40.50.2000">
    <property type="entry name" value="Glycogen Phosphorylase B"/>
    <property type="match status" value="2"/>
</dbReference>
<reference evidence="6 7" key="1">
    <citation type="submission" date="2019-03" db="EMBL/GenBank/DDBJ databases">
        <title>Genomic Encyclopedia of Type Strains, Phase IV (KMG-IV): sequencing the most valuable type-strain genomes for metagenomic binning, comparative biology and taxonomic classification.</title>
        <authorList>
            <person name="Goeker M."/>
        </authorList>
    </citation>
    <scope>NUCLEOTIDE SEQUENCE [LARGE SCALE GENOMIC DNA]</scope>
    <source>
        <strain evidence="6 7">DSM 45361</strain>
    </source>
</reference>